<name>A0A2P2JTC1_RHIMU</name>
<protein>
    <submittedName>
        <fullName evidence="1">Hydroxyproline-rich glycoprotein</fullName>
    </submittedName>
</protein>
<proteinExistence type="predicted"/>
<accession>A0A2P2JTC1</accession>
<dbReference type="AlphaFoldDB" id="A0A2P2JTC1"/>
<dbReference type="EMBL" id="GGEC01016235">
    <property type="protein sequence ID" value="MBW96718.1"/>
    <property type="molecule type" value="Transcribed_RNA"/>
</dbReference>
<evidence type="ECO:0000313" key="1">
    <source>
        <dbReference type="EMBL" id="MBW96718.1"/>
    </source>
</evidence>
<reference evidence="1" key="1">
    <citation type="submission" date="2018-02" db="EMBL/GenBank/DDBJ databases">
        <title>Rhizophora mucronata_Transcriptome.</title>
        <authorList>
            <person name="Meera S.P."/>
            <person name="Sreeshan A."/>
            <person name="Augustine A."/>
        </authorList>
    </citation>
    <scope>NUCLEOTIDE SEQUENCE</scope>
    <source>
        <tissue evidence="1">Leaf</tissue>
    </source>
</reference>
<organism evidence="1">
    <name type="scientific">Rhizophora mucronata</name>
    <name type="common">Asiatic mangrove</name>
    <dbReference type="NCBI Taxonomy" id="61149"/>
    <lineage>
        <taxon>Eukaryota</taxon>
        <taxon>Viridiplantae</taxon>
        <taxon>Streptophyta</taxon>
        <taxon>Embryophyta</taxon>
        <taxon>Tracheophyta</taxon>
        <taxon>Spermatophyta</taxon>
        <taxon>Magnoliopsida</taxon>
        <taxon>eudicotyledons</taxon>
        <taxon>Gunneridae</taxon>
        <taxon>Pentapetalae</taxon>
        <taxon>rosids</taxon>
        <taxon>fabids</taxon>
        <taxon>Malpighiales</taxon>
        <taxon>Rhizophoraceae</taxon>
        <taxon>Rhizophora</taxon>
    </lineage>
</organism>
<sequence>MLQQPLSHFLPCNLHKLS</sequence>